<feature type="non-terminal residue" evidence="5">
    <location>
        <position position="1"/>
    </location>
</feature>
<dbReference type="Pfam" id="PF13249">
    <property type="entry name" value="SQHop_cyclase_N"/>
    <property type="match status" value="1"/>
</dbReference>
<dbReference type="SUPFAM" id="SSF48239">
    <property type="entry name" value="Terpenoid cyclases/Protein prenyltransferases"/>
    <property type="match status" value="1"/>
</dbReference>
<organism evidence="5 6">
    <name type="scientific">Escallonia rubra</name>
    <dbReference type="NCBI Taxonomy" id="112253"/>
    <lineage>
        <taxon>Eukaryota</taxon>
        <taxon>Viridiplantae</taxon>
        <taxon>Streptophyta</taxon>
        <taxon>Embryophyta</taxon>
        <taxon>Tracheophyta</taxon>
        <taxon>Spermatophyta</taxon>
        <taxon>Magnoliopsida</taxon>
        <taxon>eudicotyledons</taxon>
        <taxon>Gunneridae</taxon>
        <taxon>Pentapetalae</taxon>
        <taxon>asterids</taxon>
        <taxon>campanulids</taxon>
        <taxon>Escalloniales</taxon>
        <taxon>Escalloniaceae</taxon>
        <taxon>Escallonia</taxon>
    </lineage>
</organism>
<feature type="compositionally biased region" description="Acidic residues" evidence="3">
    <location>
        <begin position="240"/>
        <end position="250"/>
    </location>
</feature>
<feature type="region of interest" description="Disordered" evidence="3">
    <location>
        <begin position="311"/>
        <end position="357"/>
    </location>
</feature>
<name>A0AA88S112_9ASTE</name>
<proteinExistence type="predicted"/>
<evidence type="ECO:0000256" key="3">
    <source>
        <dbReference type="SAM" id="MobiDB-lite"/>
    </source>
</evidence>
<dbReference type="GO" id="GO:0005811">
    <property type="term" value="C:lipid droplet"/>
    <property type="evidence" value="ECO:0007669"/>
    <property type="project" value="InterPro"/>
</dbReference>
<gene>
    <name evidence="5" type="ORF">RJ640_009734</name>
</gene>
<feature type="compositionally biased region" description="Basic residues" evidence="3">
    <location>
        <begin position="348"/>
        <end position="357"/>
    </location>
</feature>
<evidence type="ECO:0000313" key="6">
    <source>
        <dbReference type="Proteomes" id="UP001187471"/>
    </source>
</evidence>
<dbReference type="InterPro" id="IPR018333">
    <property type="entry name" value="Squalene_cyclase"/>
</dbReference>
<reference evidence="5" key="1">
    <citation type="submission" date="2022-12" db="EMBL/GenBank/DDBJ databases">
        <title>Draft genome assemblies for two species of Escallonia (Escalloniales).</title>
        <authorList>
            <person name="Chanderbali A."/>
            <person name="Dervinis C."/>
            <person name="Anghel I."/>
            <person name="Soltis D."/>
            <person name="Soltis P."/>
            <person name="Zapata F."/>
        </authorList>
    </citation>
    <scope>NUCLEOTIDE SEQUENCE</scope>
    <source>
        <strain evidence="5">UCBG92.1500</strain>
        <tissue evidence="5">Leaf</tissue>
    </source>
</reference>
<keyword evidence="6" id="KW-1185">Reference proteome</keyword>
<dbReference type="AlphaFoldDB" id="A0AA88S112"/>
<dbReference type="EMBL" id="JAVXUO010000677">
    <property type="protein sequence ID" value="KAK2989996.1"/>
    <property type="molecule type" value="Genomic_DNA"/>
</dbReference>
<feature type="domain" description="Squalene cyclase N-terminal" evidence="4">
    <location>
        <begin position="2"/>
        <end position="74"/>
    </location>
</feature>
<dbReference type="PANTHER" id="PTHR11764">
    <property type="entry name" value="TERPENE CYCLASE/MUTASE FAMILY MEMBER"/>
    <property type="match status" value="1"/>
</dbReference>
<keyword evidence="2" id="KW-0175">Coiled coil</keyword>
<dbReference type="Gene3D" id="1.50.10.20">
    <property type="match status" value="1"/>
</dbReference>
<feature type="coiled-coil region" evidence="2">
    <location>
        <begin position="686"/>
        <end position="713"/>
    </location>
</feature>
<feature type="compositionally biased region" description="Basic residues" evidence="3">
    <location>
        <begin position="254"/>
        <end position="267"/>
    </location>
</feature>
<evidence type="ECO:0000259" key="4">
    <source>
        <dbReference type="Pfam" id="PF13249"/>
    </source>
</evidence>
<dbReference type="GO" id="GO:0016104">
    <property type="term" value="P:triterpenoid biosynthetic process"/>
    <property type="evidence" value="ECO:0007669"/>
    <property type="project" value="InterPro"/>
</dbReference>
<dbReference type="PANTHER" id="PTHR11764:SF58">
    <property type="entry name" value="BETA-AMYRIN SYNTHASE-RELATED"/>
    <property type="match status" value="1"/>
</dbReference>
<dbReference type="InterPro" id="IPR032697">
    <property type="entry name" value="SQ_cyclase_N"/>
</dbReference>
<protein>
    <recommendedName>
        <fullName evidence="4">Squalene cyclase N-terminal domain-containing protein</fullName>
    </recommendedName>
</protein>
<dbReference type="InterPro" id="IPR008930">
    <property type="entry name" value="Terpenoid_cyclase/PrenylTrfase"/>
</dbReference>
<comment type="caution">
    <text evidence="5">The sequence shown here is derived from an EMBL/GenBank/DDBJ whole genome shotgun (WGS) entry which is preliminary data.</text>
</comment>
<dbReference type="GO" id="GO:0042300">
    <property type="term" value="F:beta-amyrin synthase activity"/>
    <property type="evidence" value="ECO:0007669"/>
    <property type="project" value="TreeGrafter"/>
</dbReference>
<dbReference type="Proteomes" id="UP001187471">
    <property type="component" value="Unassembled WGS sequence"/>
</dbReference>
<feature type="region of interest" description="Disordered" evidence="3">
    <location>
        <begin position="211"/>
        <end position="285"/>
    </location>
</feature>
<accession>A0AA88S112</accession>
<feature type="compositionally biased region" description="Acidic residues" evidence="3">
    <location>
        <begin position="222"/>
        <end position="232"/>
    </location>
</feature>
<evidence type="ECO:0000256" key="2">
    <source>
        <dbReference type="SAM" id="Coils"/>
    </source>
</evidence>
<keyword evidence="1" id="KW-0413">Isomerase</keyword>
<sequence length="714" mass="79822">VLGMYEWSGCNPVPPEFWLLPPYLPFHPAKMWCYCRDTYMPLSYLYAKKYVGPITDLVLSLRDELYTQNYGKIDWIKAGHLCLKEDLFRPHPFIQDVIWDTLYYIESKERIKRITVNHIKRINRAVDESMDNFVMSNFKIRTARTVTPFDPWYQENVARLYGDNTYASCMLWTTHIDQEISINLLLLGKGIDLFLQDLLKEYRVGKGKSPLLNLPQKKHEVDDDSDDSSEDLSSEKEFENMEEEDDEEDNVPLIHHRKTIREKKRQFGHVPDDIPSSNPSDEPISAVPLSVALPSQTVSAFVPFQSADQDARSFKQPSTEMGSSADVALKQVQESSSAPADRSGVPSRKSKSTRKKIIARKTRFSARTMSLKDLGGITIDLTQESASKDDNFDNTSSNASTSVEVNTEIISNKAYPAFTPPRLASSPQQIDKPCDISDKEDSDDLLIDHHSEQLDDATLPNLLSVETHLPTEDADLAQGPEFTPATSSHLVVVPSISELSTPPKGPKFTPATSSHLVVVPSMSELSNPPVVSSSPLLTQTVAEVTGISTARQTFAPISAVDDINRMFLQLQSVISAFSCRSTSVSPSSVDAVAILNIFKSLLSHRLPDILANEEAALKMNDLIDTLTDNTSTLNVAQSALISTLKFQISLISASWKQGIDIKSNVQIVDRDINVLNVQVQEKHQISLQISREINEIKAEKKELEVKMNALNQRE</sequence>
<evidence type="ECO:0000313" key="5">
    <source>
        <dbReference type="EMBL" id="KAK2989996.1"/>
    </source>
</evidence>
<evidence type="ECO:0000256" key="1">
    <source>
        <dbReference type="ARBA" id="ARBA00023235"/>
    </source>
</evidence>
<feature type="region of interest" description="Disordered" evidence="3">
    <location>
        <begin position="418"/>
        <end position="441"/>
    </location>
</feature>